<evidence type="ECO:0000256" key="3">
    <source>
        <dbReference type="ARBA" id="ARBA00022475"/>
    </source>
</evidence>
<name>A0A6J8A8G0_MYTCO</name>
<evidence type="ECO:0008006" key="13">
    <source>
        <dbReference type="Google" id="ProtNLM"/>
    </source>
</evidence>
<gene>
    <name evidence="11" type="ORF">MCOR_4461</name>
</gene>
<accession>A0A6J8A8G0</accession>
<dbReference type="Gene3D" id="1.20.120.350">
    <property type="entry name" value="Voltage-gated potassium channels. Chain C"/>
    <property type="match status" value="1"/>
</dbReference>
<keyword evidence="6 10" id="KW-1133">Transmembrane helix</keyword>
<keyword evidence="4 10" id="KW-0812">Transmembrane</keyword>
<dbReference type="GO" id="GO:0005886">
    <property type="term" value="C:plasma membrane"/>
    <property type="evidence" value="ECO:0007669"/>
    <property type="project" value="UniProtKB-SubCell"/>
</dbReference>
<dbReference type="EMBL" id="CACVKT020000765">
    <property type="protein sequence ID" value="CAC5362833.1"/>
    <property type="molecule type" value="Genomic_DNA"/>
</dbReference>
<comment type="subcellular location">
    <subcellularLocation>
        <location evidence="1">Cell membrane</location>
        <topology evidence="1">Multi-pass membrane protein</topology>
    </subcellularLocation>
</comment>
<evidence type="ECO:0000313" key="11">
    <source>
        <dbReference type="EMBL" id="CAC5362833.1"/>
    </source>
</evidence>
<organism evidence="11 12">
    <name type="scientific">Mytilus coruscus</name>
    <name type="common">Sea mussel</name>
    <dbReference type="NCBI Taxonomy" id="42192"/>
    <lineage>
        <taxon>Eukaryota</taxon>
        <taxon>Metazoa</taxon>
        <taxon>Spiralia</taxon>
        <taxon>Lophotrochozoa</taxon>
        <taxon>Mollusca</taxon>
        <taxon>Bivalvia</taxon>
        <taxon>Autobranchia</taxon>
        <taxon>Pteriomorphia</taxon>
        <taxon>Mytilida</taxon>
        <taxon>Mytiloidea</taxon>
        <taxon>Mytilidae</taxon>
        <taxon>Mytilinae</taxon>
        <taxon>Mytilus</taxon>
    </lineage>
</organism>
<evidence type="ECO:0000256" key="5">
    <source>
        <dbReference type="ARBA" id="ARBA00022882"/>
    </source>
</evidence>
<evidence type="ECO:0000256" key="9">
    <source>
        <dbReference type="ARBA" id="ARBA00023303"/>
    </source>
</evidence>
<reference evidence="11 12" key="1">
    <citation type="submission" date="2020-06" db="EMBL/GenBank/DDBJ databases">
        <authorList>
            <person name="Li R."/>
            <person name="Bekaert M."/>
        </authorList>
    </citation>
    <scope>NUCLEOTIDE SEQUENCE [LARGE SCALE GENOMIC DNA]</scope>
    <source>
        <strain evidence="12">wild</strain>
    </source>
</reference>
<sequence length="451" mass="50607">MNRKEDIIISPEKLKQCDYAPKVICRRRVSQLLHTHVALIAVCVLSALDASCVLGQIICDILIMTEKIHNSEVLETEAATTFISACPALNGTDTTKSLKSIVDILKTIDDCNSSPPGHFNDHHYDIHSNTHGLRDVESEVIQRKHILPEDTGSFFQRRILSISKHHRRVKRASAGGSDHDHHEHTLLEELTHVFHLGSMVILSILVVETFTKMFVMGEKFLHHRLEVFDAFVVTVSWCLDIAFYDGIWAKPGTEAATILIFILPWRVIRIVNSFVLVIQEKDLVQLKIVKQQYRRTVKRANEMKIKTDGYRTETRQLQGLCRKYGASETEIQSCSPFGKRRKISSVFSAMNSFASLAMIGAVSSLPDLHVARESSDEDEEDLGLDNSELEKKADHILRSVSVDSGMSSAINSPVTLSLSPDPMEDTSNGIVFNFDEAITTKHLKTGIHTKL</sequence>
<dbReference type="GO" id="GO:0034702">
    <property type="term" value="C:monoatomic ion channel complex"/>
    <property type="evidence" value="ECO:0007669"/>
    <property type="project" value="UniProtKB-KW"/>
</dbReference>
<protein>
    <recommendedName>
        <fullName evidence="13">Voltage-gated hydrogen channel 1</fullName>
    </recommendedName>
</protein>
<dbReference type="InterPro" id="IPR027359">
    <property type="entry name" value="Volt_channel_dom_sf"/>
</dbReference>
<keyword evidence="9" id="KW-0407">Ion channel</keyword>
<evidence type="ECO:0000256" key="7">
    <source>
        <dbReference type="ARBA" id="ARBA00023065"/>
    </source>
</evidence>
<keyword evidence="7" id="KW-0406">Ion transport</keyword>
<keyword evidence="5" id="KW-0851">Voltage-gated channel</keyword>
<evidence type="ECO:0000313" key="12">
    <source>
        <dbReference type="Proteomes" id="UP000507470"/>
    </source>
</evidence>
<evidence type="ECO:0000256" key="2">
    <source>
        <dbReference type="ARBA" id="ARBA00022448"/>
    </source>
</evidence>
<evidence type="ECO:0000256" key="4">
    <source>
        <dbReference type="ARBA" id="ARBA00022692"/>
    </source>
</evidence>
<evidence type="ECO:0000256" key="1">
    <source>
        <dbReference type="ARBA" id="ARBA00004651"/>
    </source>
</evidence>
<evidence type="ECO:0000256" key="8">
    <source>
        <dbReference type="ARBA" id="ARBA00023136"/>
    </source>
</evidence>
<evidence type="ECO:0000256" key="6">
    <source>
        <dbReference type="ARBA" id="ARBA00022989"/>
    </source>
</evidence>
<keyword evidence="8 10" id="KW-0472">Membrane</keyword>
<dbReference type="GO" id="GO:0030171">
    <property type="term" value="F:voltage-gated proton channel activity"/>
    <property type="evidence" value="ECO:0007669"/>
    <property type="project" value="InterPro"/>
</dbReference>
<dbReference type="PANTHER" id="PTHR46480">
    <property type="entry name" value="F20B24.22"/>
    <property type="match status" value="1"/>
</dbReference>
<dbReference type="InterPro" id="IPR031846">
    <property type="entry name" value="Hvcn1"/>
</dbReference>
<dbReference type="PANTHER" id="PTHR46480:SF1">
    <property type="entry name" value="VOLTAGE-GATED HYDROGEN CHANNEL 1"/>
    <property type="match status" value="1"/>
</dbReference>
<dbReference type="OrthoDB" id="427456at2759"/>
<keyword evidence="12" id="KW-1185">Reference proteome</keyword>
<keyword evidence="2" id="KW-0813">Transport</keyword>
<proteinExistence type="predicted"/>
<dbReference type="Proteomes" id="UP000507470">
    <property type="component" value="Unassembled WGS sequence"/>
</dbReference>
<keyword evidence="3" id="KW-1003">Cell membrane</keyword>
<feature type="transmembrane region" description="Helical" evidence="10">
    <location>
        <begin position="36"/>
        <end position="58"/>
    </location>
</feature>
<dbReference type="AlphaFoldDB" id="A0A6J8A8G0"/>
<evidence type="ECO:0000256" key="10">
    <source>
        <dbReference type="SAM" id="Phobius"/>
    </source>
</evidence>